<keyword evidence="3" id="KW-1185">Reference proteome</keyword>
<dbReference type="EMBL" id="JANPWB010000001">
    <property type="protein sequence ID" value="KAJ1218176.1"/>
    <property type="molecule type" value="Genomic_DNA"/>
</dbReference>
<accession>A0AAV7WZK6</accession>
<sequence>MEMAGLGNPDIRVSQGVEKEEGQRARGEEKKDRAVGEDGDADGRDSAGKNIPDDEDGILDKQLLSQPRGDPPEGQGSPEQWRLRHVPGGAWLKQHKACSFYAVITSAEEFHYYSVLEMPDNIHACEEGIHFKKLPMKMENE</sequence>
<feature type="region of interest" description="Disordered" evidence="1">
    <location>
        <begin position="1"/>
        <end position="82"/>
    </location>
</feature>
<proteinExistence type="predicted"/>
<feature type="compositionally biased region" description="Basic and acidic residues" evidence="1">
    <location>
        <begin position="17"/>
        <end position="47"/>
    </location>
</feature>
<evidence type="ECO:0000313" key="3">
    <source>
        <dbReference type="Proteomes" id="UP001066276"/>
    </source>
</evidence>
<dbReference type="Proteomes" id="UP001066276">
    <property type="component" value="Chromosome 1_1"/>
</dbReference>
<evidence type="ECO:0000313" key="2">
    <source>
        <dbReference type="EMBL" id="KAJ1218176.1"/>
    </source>
</evidence>
<comment type="caution">
    <text evidence="2">The sequence shown here is derived from an EMBL/GenBank/DDBJ whole genome shotgun (WGS) entry which is preliminary data.</text>
</comment>
<name>A0AAV7WZK6_PLEWA</name>
<organism evidence="2 3">
    <name type="scientific">Pleurodeles waltl</name>
    <name type="common">Iberian ribbed newt</name>
    <dbReference type="NCBI Taxonomy" id="8319"/>
    <lineage>
        <taxon>Eukaryota</taxon>
        <taxon>Metazoa</taxon>
        <taxon>Chordata</taxon>
        <taxon>Craniata</taxon>
        <taxon>Vertebrata</taxon>
        <taxon>Euteleostomi</taxon>
        <taxon>Amphibia</taxon>
        <taxon>Batrachia</taxon>
        <taxon>Caudata</taxon>
        <taxon>Salamandroidea</taxon>
        <taxon>Salamandridae</taxon>
        <taxon>Pleurodelinae</taxon>
        <taxon>Pleurodeles</taxon>
    </lineage>
</organism>
<dbReference type="AlphaFoldDB" id="A0AAV7WZK6"/>
<reference evidence="2" key="1">
    <citation type="journal article" date="2022" name="bioRxiv">
        <title>Sequencing and chromosome-scale assembly of the giantPleurodeles waltlgenome.</title>
        <authorList>
            <person name="Brown T."/>
            <person name="Elewa A."/>
            <person name="Iarovenko S."/>
            <person name="Subramanian E."/>
            <person name="Araus A.J."/>
            <person name="Petzold A."/>
            <person name="Susuki M."/>
            <person name="Suzuki K.-i.T."/>
            <person name="Hayashi T."/>
            <person name="Toyoda A."/>
            <person name="Oliveira C."/>
            <person name="Osipova E."/>
            <person name="Leigh N.D."/>
            <person name="Simon A."/>
            <person name="Yun M.H."/>
        </authorList>
    </citation>
    <scope>NUCLEOTIDE SEQUENCE</scope>
    <source>
        <strain evidence="2">20211129_DDA</strain>
        <tissue evidence="2">Liver</tissue>
    </source>
</reference>
<gene>
    <name evidence="2" type="ORF">NDU88_005759</name>
</gene>
<protein>
    <submittedName>
        <fullName evidence="2">Uncharacterized protein</fullName>
    </submittedName>
</protein>
<evidence type="ECO:0000256" key="1">
    <source>
        <dbReference type="SAM" id="MobiDB-lite"/>
    </source>
</evidence>